<organism evidence="2 3">
    <name type="scientific">Callorhinchus milii</name>
    <name type="common">Ghost shark</name>
    <dbReference type="NCBI Taxonomy" id="7868"/>
    <lineage>
        <taxon>Eukaryota</taxon>
        <taxon>Metazoa</taxon>
        <taxon>Chordata</taxon>
        <taxon>Craniata</taxon>
        <taxon>Vertebrata</taxon>
        <taxon>Chondrichthyes</taxon>
        <taxon>Holocephali</taxon>
        <taxon>Chimaeriformes</taxon>
        <taxon>Callorhinchidae</taxon>
        <taxon>Callorhinchus</taxon>
    </lineage>
</organism>
<dbReference type="STRING" id="7868.ENSCMIP00000029925"/>
<reference evidence="3" key="2">
    <citation type="journal article" date="2007" name="PLoS Biol.">
        <title>Survey sequencing and comparative analysis of the elephant shark (Callorhinchus milii) genome.</title>
        <authorList>
            <person name="Venkatesh B."/>
            <person name="Kirkness E.F."/>
            <person name="Loh Y.H."/>
            <person name="Halpern A.L."/>
            <person name="Lee A.P."/>
            <person name="Johnson J."/>
            <person name="Dandona N."/>
            <person name="Viswanathan L.D."/>
            <person name="Tay A."/>
            <person name="Venter J.C."/>
            <person name="Strausberg R.L."/>
            <person name="Brenner S."/>
        </authorList>
    </citation>
    <scope>NUCLEOTIDE SEQUENCE [LARGE SCALE GENOMIC DNA]</scope>
</reference>
<dbReference type="Ensembl" id="ENSCMIT00000030391.1">
    <property type="protein sequence ID" value="ENSCMIP00000029925.1"/>
    <property type="gene ID" value="ENSCMIG00000012918.1"/>
</dbReference>
<reference evidence="3" key="1">
    <citation type="journal article" date="2006" name="Science">
        <title>Ancient noncoding elements conserved in the human genome.</title>
        <authorList>
            <person name="Venkatesh B."/>
            <person name="Kirkness E.F."/>
            <person name="Loh Y.H."/>
            <person name="Halpern A.L."/>
            <person name="Lee A.P."/>
            <person name="Johnson J."/>
            <person name="Dandona N."/>
            <person name="Viswanathan L.D."/>
            <person name="Tay A."/>
            <person name="Venter J.C."/>
            <person name="Strausberg R.L."/>
            <person name="Brenner S."/>
        </authorList>
    </citation>
    <scope>NUCLEOTIDE SEQUENCE [LARGE SCALE GENOMIC DNA]</scope>
</reference>
<dbReference type="GO" id="GO:0061910">
    <property type="term" value="P:autophagosome-endosome fusion"/>
    <property type="evidence" value="ECO:0007669"/>
    <property type="project" value="TreeGrafter"/>
</dbReference>
<dbReference type="SMART" id="SM01175">
    <property type="entry name" value="DUF4206"/>
    <property type="match status" value="1"/>
</dbReference>
<protein>
    <submittedName>
        <fullName evidence="2">Rubicon like autophagy enhancer</fullName>
    </submittedName>
</protein>
<feature type="domain" description="Rubicon Homology" evidence="1">
    <location>
        <begin position="50"/>
        <end position="250"/>
    </location>
</feature>
<reference evidence="2" key="5">
    <citation type="submission" date="2025-09" db="UniProtKB">
        <authorList>
            <consortium name="Ensembl"/>
        </authorList>
    </citation>
    <scope>IDENTIFICATION</scope>
</reference>
<dbReference type="Pfam" id="PF13901">
    <property type="entry name" value="RH_dom"/>
    <property type="match status" value="1"/>
</dbReference>
<evidence type="ECO:0000313" key="2">
    <source>
        <dbReference type="Ensembl" id="ENSCMIP00000029925.1"/>
    </source>
</evidence>
<keyword evidence="3" id="KW-1185">Reference proteome</keyword>
<dbReference type="InterPro" id="IPR052428">
    <property type="entry name" value="Autophagy_HostDef_Reg"/>
</dbReference>
<dbReference type="PANTHER" id="PTHR45971:SF2">
    <property type="entry name" value="PROTEIN ASSOCIATED WITH UVRAG AS AUTOPHAGY ENHANCER"/>
    <property type="match status" value="1"/>
</dbReference>
<dbReference type="OMA" id="QCQKPIS"/>
<dbReference type="GO" id="GO:0061909">
    <property type="term" value="P:autophagosome-lysosome fusion"/>
    <property type="evidence" value="ECO:0007669"/>
    <property type="project" value="TreeGrafter"/>
</dbReference>
<dbReference type="GeneTree" id="ENSGT00940000160585"/>
<dbReference type="GO" id="GO:1901981">
    <property type="term" value="F:phosphatidylinositol phosphate binding"/>
    <property type="evidence" value="ECO:0007669"/>
    <property type="project" value="TreeGrafter"/>
</dbReference>
<reference evidence="3" key="3">
    <citation type="journal article" date="2014" name="Nature">
        <title>Elephant shark genome provides unique insights into gnathostome evolution.</title>
        <authorList>
            <consortium name="International Elephant Shark Genome Sequencing Consortium"/>
            <person name="Venkatesh B."/>
            <person name="Lee A.P."/>
            <person name="Ravi V."/>
            <person name="Maurya A.K."/>
            <person name="Lian M.M."/>
            <person name="Swann J.B."/>
            <person name="Ohta Y."/>
            <person name="Flajnik M.F."/>
            <person name="Sutoh Y."/>
            <person name="Kasahara M."/>
            <person name="Hoon S."/>
            <person name="Gangu V."/>
            <person name="Roy S.W."/>
            <person name="Irimia M."/>
            <person name="Korzh V."/>
            <person name="Kondrychyn I."/>
            <person name="Lim Z.W."/>
            <person name="Tay B.H."/>
            <person name="Tohari S."/>
            <person name="Kong K.W."/>
            <person name="Ho S."/>
            <person name="Lorente-Galdos B."/>
            <person name="Quilez J."/>
            <person name="Marques-Bonet T."/>
            <person name="Raney B.J."/>
            <person name="Ingham P.W."/>
            <person name="Tay A."/>
            <person name="Hillier L.W."/>
            <person name="Minx P."/>
            <person name="Boehm T."/>
            <person name="Wilson R.K."/>
            <person name="Brenner S."/>
            <person name="Warren W.C."/>
        </authorList>
    </citation>
    <scope>NUCLEOTIDE SEQUENCE [LARGE SCALE GENOMIC DNA]</scope>
</reference>
<dbReference type="AlphaFoldDB" id="A0A4W3JC49"/>
<dbReference type="InParanoid" id="A0A4W3JC49"/>
<reference evidence="2" key="4">
    <citation type="submission" date="2025-08" db="UniProtKB">
        <authorList>
            <consortium name="Ensembl"/>
        </authorList>
    </citation>
    <scope>IDENTIFICATION</scope>
</reference>
<accession>A0A4W3JC49</accession>
<proteinExistence type="predicted"/>
<name>A0A4W3JC49_CALMI</name>
<dbReference type="PANTHER" id="PTHR45971">
    <property type="entry name" value="PHOX (PX) DOMAIN-CONTAINING PROTEIN"/>
    <property type="match status" value="1"/>
</dbReference>
<dbReference type="Proteomes" id="UP000314986">
    <property type="component" value="Unassembled WGS sequence"/>
</dbReference>
<evidence type="ECO:0000313" key="3">
    <source>
        <dbReference type="Proteomes" id="UP000314986"/>
    </source>
</evidence>
<dbReference type="GO" id="GO:0097352">
    <property type="term" value="P:autophagosome maturation"/>
    <property type="evidence" value="ECO:0007669"/>
    <property type="project" value="TreeGrafter"/>
</dbReference>
<dbReference type="GO" id="GO:0000421">
    <property type="term" value="C:autophagosome membrane"/>
    <property type="evidence" value="ECO:0007669"/>
    <property type="project" value="TreeGrafter"/>
</dbReference>
<sequence>RGTEDWAPPRFQILFFLHPPQKREAVVAAQNSMCAGCGTPIELKYIKKLRYCEYLGKYFCECCHRNDESPIPSHILTKWDFSKYPVCNFSKQLLQSIWNDPLFNIYCINKALLSKVKELRKSGIQEKLIHIKKLLSSCRLAESAMMEFQQVHPHLTRELYLYSLNDLTRMKCGLLVPGLKDILKTALAHVEDCQLCLGKGFICEFCKNKKVIFPFQTNQCKRCNTCKACFHKDCFKSEECPKCLRIQTRKELLLTFQQPMD</sequence>
<dbReference type="InterPro" id="IPR025258">
    <property type="entry name" value="RH_dom"/>
</dbReference>
<evidence type="ECO:0000259" key="1">
    <source>
        <dbReference type="SMART" id="SM01175"/>
    </source>
</evidence>